<keyword evidence="5" id="KW-0560">Oxidoreductase</keyword>
<evidence type="ECO:0000256" key="2">
    <source>
        <dbReference type="ARBA" id="ARBA00022630"/>
    </source>
</evidence>
<dbReference type="PANTHER" id="PTHR45936">
    <property type="entry name" value="TRNA-DIHYDROURIDINE(20) SYNTHASE [NAD(P)+]-LIKE"/>
    <property type="match status" value="1"/>
</dbReference>
<proteinExistence type="predicted"/>
<evidence type="ECO:0000313" key="9">
    <source>
        <dbReference type="Proteomes" id="UP000604046"/>
    </source>
</evidence>
<sequence>MEEARSSEACTPQTGYHGGGSERSSRFCGVEVLAPMVRGSTLPLRLESLRYGADLVWGEEIIDRKVIGAVRVENSAFGVVEFVSRQEQAAVFSTCAEERSKVIFQLGTANPGLAVEAAHTVCRDVSGIDLNMGCPKSFSVKGGMGAALLDQPALAAELLKTLRRELPPQTTLTCKIRMLPSTQKTRDFMQVCERSGAEAITVHLRQRQERPAEPAHWDELPRLWDAVQIPVLANGDFFNRRQIAEFWKHCAATDPNGAAQAQDRYENVVMRIVALRRF</sequence>
<organism evidence="8 9">
    <name type="scientific">Symbiodinium natans</name>
    <dbReference type="NCBI Taxonomy" id="878477"/>
    <lineage>
        <taxon>Eukaryota</taxon>
        <taxon>Sar</taxon>
        <taxon>Alveolata</taxon>
        <taxon>Dinophyceae</taxon>
        <taxon>Suessiales</taxon>
        <taxon>Symbiodiniaceae</taxon>
        <taxon>Symbiodinium</taxon>
    </lineage>
</organism>
<evidence type="ECO:0000256" key="4">
    <source>
        <dbReference type="ARBA" id="ARBA00022694"/>
    </source>
</evidence>
<dbReference type="InterPro" id="IPR013785">
    <property type="entry name" value="Aldolase_TIM"/>
</dbReference>
<evidence type="ECO:0000256" key="1">
    <source>
        <dbReference type="ARBA" id="ARBA00001917"/>
    </source>
</evidence>
<dbReference type="SUPFAM" id="SSF51395">
    <property type="entry name" value="FMN-linked oxidoreductases"/>
    <property type="match status" value="1"/>
</dbReference>
<keyword evidence="2" id="KW-0285">Flavoprotein</keyword>
<evidence type="ECO:0000259" key="7">
    <source>
        <dbReference type="Pfam" id="PF01207"/>
    </source>
</evidence>
<dbReference type="GO" id="GO:0017150">
    <property type="term" value="F:tRNA dihydrouridine synthase activity"/>
    <property type="evidence" value="ECO:0007669"/>
    <property type="project" value="InterPro"/>
</dbReference>
<evidence type="ECO:0000256" key="6">
    <source>
        <dbReference type="SAM" id="MobiDB-lite"/>
    </source>
</evidence>
<feature type="domain" description="DUS-like FMN-binding" evidence="7">
    <location>
        <begin position="55"/>
        <end position="250"/>
    </location>
</feature>
<accession>A0A812T4L3</accession>
<dbReference type="PANTHER" id="PTHR45936:SF1">
    <property type="entry name" value="TRNA-DIHYDROURIDINE(20) SYNTHASE [NAD(P)+]-LIKE"/>
    <property type="match status" value="1"/>
</dbReference>
<dbReference type="Gene3D" id="3.20.20.70">
    <property type="entry name" value="Aldolase class I"/>
    <property type="match status" value="1"/>
</dbReference>
<evidence type="ECO:0000256" key="5">
    <source>
        <dbReference type="ARBA" id="ARBA00023002"/>
    </source>
</evidence>
<keyword evidence="9" id="KW-1185">Reference proteome</keyword>
<dbReference type="Pfam" id="PF01207">
    <property type="entry name" value="Dus"/>
    <property type="match status" value="1"/>
</dbReference>
<evidence type="ECO:0000313" key="8">
    <source>
        <dbReference type="EMBL" id="CAE7518806.1"/>
    </source>
</evidence>
<keyword evidence="4" id="KW-0819">tRNA processing</keyword>
<protein>
    <submittedName>
        <fullName evidence="8">DUS2 protein</fullName>
    </submittedName>
</protein>
<comment type="caution">
    <text evidence="8">The sequence shown here is derived from an EMBL/GenBank/DDBJ whole genome shotgun (WGS) entry which is preliminary data.</text>
</comment>
<dbReference type="InterPro" id="IPR035587">
    <property type="entry name" value="DUS-like_FMN-bd"/>
</dbReference>
<name>A0A812T4L3_9DINO</name>
<dbReference type="AlphaFoldDB" id="A0A812T4L3"/>
<evidence type="ECO:0000256" key="3">
    <source>
        <dbReference type="ARBA" id="ARBA00022643"/>
    </source>
</evidence>
<comment type="cofactor">
    <cofactor evidence="1">
        <name>FMN</name>
        <dbReference type="ChEBI" id="CHEBI:58210"/>
    </cofactor>
</comment>
<dbReference type="PROSITE" id="PS01136">
    <property type="entry name" value="UPF0034"/>
    <property type="match status" value="1"/>
</dbReference>
<dbReference type="OrthoDB" id="272303at2759"/>
<dbReference type="InterPro" id="IPR018517">
    <property type="entry name" value="tRNA_hU_synthase_CS"/>
</dbReference>
<dbReference type="CDD" id="cd02801">
    <property type="entry name" value="DUS_like_FMN"/>
    <property type="match status" value="1"/>
</dbReference>
<keyword evidence="3" id="KW-0288">FMN</keyword>
<dbReference type="GO" id="GO:0005737">
    <property type="term" value="C:cytoplasm"/>
    <property type="evidence" value="ECO:0007669"/>
    <property type="project" value="TreeGrafter"/>
</dbReference>
<gene>
    <name evidence="8" type="primary">DUS2</name>
    <name evidence="8" type="ORF">SNAT2548_LOCUS29039</name>
</gene>
<dbReference type="EMBL" id="CAJNDS010002541">
    <property type="protein sequence ID" value="CAE7518806.1"/>
    <property type="molecule type" value="Genomic_DNA"/>
</dbReference>
<dbReference type="GO" id="GO:0050660">
    <property type="term" value="F:flavin adenine dinucleotide binding"/>
    <property type="evidence" value="ECO:0007669"/>
    <property type="project" value="InterPro"/>
</dbReference>
<dbReference type="Proteomes" id="UP000604046">
    <property type="component" value="Unassembled WGS sequence"/>
</dbReference>
<feature type="region of interest" description="Disordered" evidence="6">
    <location>
        <begin position="1"/>
        <end position="23"/>
    </location>
</feature>
<dbReference type="InterPro" id="IPR052582">
    <property type="entry name" value="tRNA-DUS-like"/>
</dbReference>
<reference evidence="8" key="1">
    <citation type="submission" date="2021-02" db="EMBL/GenBank/DDBJ databases">
        <authorList>
            <person name="Dougan E. K."/>
            <person name="Rhodes N."/>
            <person name="Thang M."/>
            <person name="Chan C."/>
        </authorList>
    </citation>
    <scope>NUCLEOTIDE SEQUENCE</scope>
</reference>